<protein>
    <submittedName>
        <fullName evidence="6">Colicin V production membrane protein</fullName>
    </submittedName>
</protein>
<dbReference type="Pfam" id="PF02674">
    <property type="entry name" value="Colicin_V"/>
    <property type="match status" value="1"/>
</dbReference>
<feature type="transmembrane region" description="Helical" evidence="5">
    <location>
        <begin position="32"/>
        <end position="52"/>
    </location>
</feature>
<dbReference type="STRING" id="946483.Cenrod_2557"/>
<evidence type="ECO:0000256" key="3">
    <source>
        <dbReference type="ARBA" id="ARBA00022989"/>
    </source>
</evidence>
<gene>
    <name evidence="6" type="primary">cvpA</name>
    <name evidence="6" type="ORF">Cenrod_2557</name>
</gene>
<dbReference type="PANTHER" id="PTHR36926">
    <property type="entry name" value="COLICIN V PRODUCTION PROTEIN"/>
    <property type="match status" value="1"/>
</dbReference>
<dbReference type="PATRIC" id="fig|946483.4.peg.2586"/>
<keyword evidence="7" id="KW-1185">Reference proteome</keyword>
<proteinExistence type="predicted"/>
<dbReference type="InterPro" id="IPR052719">
    <property type="entry name" value="CvpA-like"/>
</dbReference>
<keyword evidence="4 5" id="KW-0472">Membrane</keyword>
<evidence type="ECO:0000256" key="5">
    <source>
        <dbReference type="SAM" id="Phobius"/>
    </source>
</evidence>
<dbReference type="RefSeq" id="WP_022776547.1">
    <property type="nucleotide sequence ID" value="NC_022576.1"/>
</dbReference>
<organism evidence="6 7">
    <name type="scientific">Candidatus Symbiobacter mobilis CR</name>
    <dbReference type="NCBI Taxonomy" id="946483"/>
    <lineage>
        <taxon>Bacteria</taxon>
        <taxon>Pseudomonadati</taxon>
        <taxon>Pseudomonadota</taxon>
        <taxon>Betaproteobacteria</taxon>
        <taxon>Burkholderiales</taxon>
        <taxon>Comamonadaceae</taxon>
    </lineage>
</organism>
<feature type="transmembrane region" description="Helical" evidence="5">
    <location>
        <begin position="64"/>
        <end position="85"/>
    </location>
</feature>
<evidence type="ECO:0000313" key="6">
    <source>
        <dbReference type="EMBL" id="AGX88611.1"/>
    </source>
</evidence>
<dbReference type="GO" id="GO:0009403">
    <property type="term" value="P:toxin biosynthetic process"/>
    <property type="evidence" value="ECO:0007669"/>
    <property type="project" value="InterPro"/>
</dbReference>
<evidence type="ECO:0000256" key="1">
    <source>
        <dbReference type="ARBA" id="ARBA00004141"/>
    </source>
</evidence>
<dbReference type="GO" id="GO:0016020">
    <property type="term" value="C:membrane"/>
    <property type="evidence" value="ECO:0007669"/>
    <property type="project" value="UniProtKB-SubCell"/>
</dbReference>
<keyword evidence="3 5" id="KW-1133">Transmembrane helix</keyword>
<evidence type="ECO:0000256" key="2">
    <source>
        <dbReference type="ARBA" id="ARBA00022692"/>
    </source>
</evidence>
<name>U5NAL9_9BURK</name>
<dbReference type="AlphaFoldDB" id="U5NAL9"/>
<evidence type="ECO:0000313" key="7">
    <source>
        <dbReference type="Proteomes" id="UP000017184"/>
    </source>
</evidence>
<evidence type="ECO:0000256" key="4">
    <source>
        <dbReference type="ARBA" id="ARBA00023136"/>
    </source>
</evidence>
<comment type="subcellular location">
    <subcellularLocation>
        <location evidence="1">Membrane</location>
        <topology evidence="1">Multi-pass membrane protein</topology>
    </subcellularLocation>
</comment>
<dbReference type="KEGG" id="cbx:Cenrod_2557"/>
<feature type="transmembrane region" description="Helical" evidence="5">
    <location>
        <begin position="100"/>
        <end position="123"/>
    </location>
</feature>
<dbReference type="eggNOG" id="COG1286">
    <property type="taxonomic scope" value="Bacteria"/>
</dbReference>
<accession>U5NAL9</accession>
<dbReference type="EMBL" id="CP004885">
    <property type="protein sequence ID" value="AGX88611.1"/>
    <property type="molecule type" value="Genomic_DNA"/>
</dbReference>
<keyword evidence="2 5" id="KW-0812">Transmembrane</keyword>
<dbReference type="HOGENOM" id="CLU_092720_2_2_4"/>
<dbReference type="Proteomes" id="UP000017184">
    <property type="component" value="Chromosome"/>
</dbReference>
<dbReference type="PANTHER" id="PTHR36926:SF1">
    <property type="entry name" value="COLICIN V PRODUCTION PROTEIN"/>
    <property type="match status" value="1"/>
</dbReference>
<sequence>MPTLDWIFLIVLLASGLLGAWRGLVYEVFSLLAWVGAFVAARWLYADVGAWLPMQGASQTLRGAVGFGLVFLVAVMLGGLVAVGLRKVLATVGLRPMDRFLGASFGLVRGVALLLLTTALLGMTPMRSALIWKESAGVDMSMKVLAEIRPMLSREAGWPG</sequence>
<dbReference type="OrthoDB" id="9810601at2"/>
<reference evidence="6 7" key="1">
    <citation type="journal article" date="2013" name="Genome Biol.">
        <title>Genomic analysis reveals key aspects of prokaryotic symbiosis in the phototrophic consortium "Chlorochromatium aggregatum".</title>
        <authorList>
            <person name="Liu Z."/>
            <person name="Muller J."/>
            <person name="Li T."/>
            <person name="Alvey R.M."/>
            <person name="Vogl K."/>
            <person name="Frigaard N.U."/>
            <person name="Rockwell N.C."/>
            <person name="Boyd E.S."/>
            <person name="Tomsho L.P."/>
            <person name="Schuster S.C."/>
            <person name="Henke P."/>
            <person name="Rohde M."/>
            <person name="Overmann J."/>
            <person name="Bryant D.A."/>
        </authorList>
    </citation>
    <scope>NUCLEOTIDE SEQUENCE [LARGE SCALE GENOMIC DNA]</scope>
    <source>
        <strain evidence="6">CR</strain>
    </source>
</reference>
<dbReference type="InterPro" id="IPR003825">
    <property type="entry name" value="Colicin-V_CvpA"/>
</dbReference>